<protein>
    <submittedName>
        <fullName evidence="2">Uncharacterized protein</fullName>
    </submittedName>
</protein>
<accession>A0A804LLL4</accession>
<dbReference type="Gramene" id="Zm00001eb019570_T001">
    <property type="protein sequence ID" value="Zm00001eb019570_P001"/>
    <property type="gene ID" value="Zm00001eb019570"/>
</dbReference>
<organism evidence="2 3">
    <name type="scientific">Zea mays</name>
    <name type="common">Maize</name>
    <dbReference type="NCBI Taxonomy" id="4577"/>
    <lineage>
        <taxon>Eukaryota</taxon>
        <taxon>Viridiplantae</taxon>
        <taxon>Streptophyta</taxon>
        <taxon>Embryophyta</taxon>
        <taxon>Tracheophyta</taxon>
        <taxon>Spermatophyta</taxon>
        <taxon>Magnoliopsida</taxon>
        <taxon>Liliopsida</taxon>
        <taxon>Poales</taxon>
        <taxon>Poaceae</taxon>
        <taxon>PACMAD clade</taxon>
        <taxon>Panicoideae</taxon>
        <taxon>Andropogonodae</taxon>
        <taxon>Andropogoneae</taxon>
        <taxon>Tripsacinae</taxon>
        <taxon>Zea</taxon>
    </lineage>
</organism>
<feature type="region of interest" description="Disordered" evidence="1">
    <location>
        <begin position="1"/>
        <end position="52"/>
    </location>
</feature>
<dbReference type="AlphaFoldDB" id="A0A804LLL4"/>
<dbReference type="InParanoid" id="A0A804LLL4"/>
<reference evidence="3" key="1">
    <citation type="submission" date="2015-12" db="EMBL/GenBank/DDBJ databases">
        <title>Update maize B73 reference genome by single molecule sequencing technologies.</title>
        <authorList>
            <consortium name="Maize Genome Sequencing Project"/>
            <person name="Ware D."/>
        </authorList>
    </citation>
    <scope>NUCLEOTIDE SEQUENCE [LARGE SCALE GENOMIC DNA]</scope>
    <source>
        <strain evidence="3">cv. B73</strain>
    </source>
</reference>
<evidence type="ECO:0000313" key="2">
    <source>
        <dbReference type="EnsemblPlants" id="Zm00001eb019570_P001"/>
    </source>
</evidence>
<proteinExistence type="predicted"/>
<feature type="region of interest" description="Disordered" evidence="1">
    <location>
        <begin position="64"/>
        <end position="124"/>
    </location>
</feature>
<reference evidence="2" key="2">
    <citation type="submission" date="2019-07" db="EMBL/GenBank/DDBJ databases">
        <authorList>
            <person name="Seetharam A."/>
            <person name="Woodhouse M."/>
            <person name="Cannon E."/>
        </authorList>
    </citation>
    <scope>NUCLEOTIDE SEQUENCE [LARGE SCALE GENOMIC DNA]</scope>
    <source>
        <strain evidence="2">cv. B73</strain>
    </source>
</reference>
<sequence length="287" mass="31299">MDHGTGSGPWCRQSLRGDEGRRRRRAVNGLDEPVRLRQRLHGRQREMADGGAPAAHLLHGEQRGDGVAEDALPGDGQRLAPVEVPAGGGREDGLHRGLAVPDQLGDEVGGEEGLPQHPRDDGEAEHAAGALVELLEDLGEARVVDAAVVEQQHHLAVQVHHLAPDARQRGLGPARTPDALLELPLPDHELLLPLQEEGVELVDLGVQERQEVGLRGAGRRRIRRRPAGGHGIHAPLQLLVVEELAPPLRQALLDLLLEALAELHRSVMSRKIFFFFDLFDRDRSVSI</sequence>
<evidence type="ECO:0000256" key="1">
    <source>
        <dbReference type="SAM" id="MobiDB-lite"/>
    </source>
</evidence>
<reference evidence="2" key="3">
    <citation type="submission" date="2021-05" db="UniProtKB">
        <authorList>
            <consortium name="EnsemblPlants"/>
        </authorList>
    </citation>
    <scope>IDENTIFICATION</scope>
    <source>
        <strain evidence="2">cv. B73</strain>
    </source>
</reference>
<dbReference type="Proteomes" id="UP000007305">
    <property type="component" value="Chromosome 1"/>
</dbReference>
<dbReference type="EnsemblPlants" id="Zm00001eb019570_T001">
    <property type="protein sequence ID" value="Zm00001eb019570_P001"/>
    <property type="gene ID" value="Zm00001eb019570"/>
</dbReference>
<evidence type="ECO:0000313" key="3">
    <source>
        <dbReference type="Proteomes" id="UP000007305"/>
    </source>
</evidence>
<keyword evidence="3" id="KW-1185">Reference proteome</keyword>
<name>A0A804LLL4_MAIZE</name>